<dbReference type="InterPro" id="IPR036396">
    <property type="entry name" value="Cyt_P450_sf"/>
</dbReference>
<keyword evidence="12" id="KW-0472">Membrane</keyword>
<dbReference type="GO" id="GO:0016020">
    <property type="term" value="C:membrane"/>
    <property type="evidence" value="ECO:0007669"/>
    <property type="project" value="UniProtKB-SubCell"/>
</dbReference>
<dbReference type="SUPFAM" id="SSF48264">
    <property type="entry name" value="Cytochrome P450"/>
    <property type="match status" value="1"/>
</dbReference>
<dbReference type="GO" id="GO:0004497">
    <property type="term" value="F:monooxygenase activity"/>
    <property type="evidence" value="ECO:0007669"/>
    <property type="project" value="UniProtKB-KW"/>
</dbReference>
<dbReference type="InterPro" id="IPR017972">
    <property type="entry name" value="Cyt_P450_CS"/>
</dbReference>
<dbReference type="PROSITE" id="PS00086">
    <property type="entry name" value="CYTOCHROME_P450"/>
    <property type="match status" value="1"/>
</dbReference>
<comment type="caution">
    <text evidence="15">The sequence shown here is derived from an EMBL/GenBank/DDBJ whole genome shotgun (WGS) entry which is preliminary data.</text>
</comment>
<comment type="cofactor">
    <cofactor evidence="1 13">
        <name>heme</name>
        <dbReference type="ChEBI" id="CHEBI:30413"/>
    </cofactor>
</comment>
<dbReference type="InterPro" id="IPR002401">
    <property type="entry name" value="Cyt_P450_E_grp-I"/>
</dbReference>
<evidence type="ECO:0000256" key="1">
    <source>
        <dbReference type="ARBA" id="ARBA00001971"/>
    </source>
</evidence>
<evidence type="ECO:0000256" key="13">
    <source>
        <dbReference type="PIRSR" id="PIRSR602401-1"/>
    </source>
</evidence>
<dbReference type="AlphaFoldDB" id="A0A4Y9XZU2"/>
<dbReference type="PANTHER" id="PTHR46300">
    <property type="entry name" value="P450, PUTATIVE (EUROFUNG)-RELATED-RELATED"/>
    <property type="match status" value="1"/>
</dbReference>
<evidence type="ECO:0000256" key="8">
    <source>
        <dbReference type="ARBA" id="ARBA00022989"/>
    </source>
</evidence>
<evidence type="ECO:0000313" key="15">
    <source>
        <dbReference type="EMBL" id="TFY55676.1"/>
    </source>
</evidence>
<proteinExistence type="inferred from homology"/>
<dbReference type="PRINTS" id="PR00385">
    <property type="entry name" value="P450"/>
</dbReference>
<dbReference type="PRINTS" id="PR00463">
    <property type="entry name" value="EP450I"/>
</dbReference>
<keyword evidence="11 14" id="KW-0503">Monooxygenase</keyword>
<keyword evidence="9 14" id="KW-0560">Oxidoreductase</keyword>
<dbReference type="GO" id="GO:0020037">
    <property type="term" value="F:heme binding"/>
    <property type="evidence" value="ECO:0007669"/>
    <property type="project" value="InterPro"/>
</dbReference>
<keyword evidence="5 13" id="KW-0349">Heme</keyword>
<evidence type="ECO:0000256" key="3">
    <source>
        <dbReference type="ARBA" id="ARBA00005179"/>
    </source>
</evidence>
<comment type="similarity">
    <text evidence="4 14">Belongs to the cytochrome P450 family.</text>
</comment>
<dbReference type="InterPro" id="IPR001128">
    <property type="entry name" value="Cyt_P450"/>
</dbReference>
<dbReference type="EMBL" id="SEKV01000570">
    <property type="protein sequence ID" value="TFY55676.1"/>
    <property type="molecule type" value="Genomic_DNA"/>
</dbReference>
<evidence type="ECO:0000256" key="9">
    <source>
        <dbReference type="ARBA" id="ARBA00023002"/>
    </source>
</evidence>
<dbReference type="GO" id="GO:0016705">
    <property type="term" value="F:oxidoreductase activity, acting on paired donors, with incorporation or reduction of molecular oxygen"/>
    <property type="evidence" value="ECO:0007669"/>
    <property type="project" value="InterPro"/>
</dbReference>
<dbReference type="Gene3D" id="1.10.630.10">
    <property type="entry name" value="Cytochrome P450"/>
    <property type="match status" value="1"/>
</dbReference>
<evidence type="ECO:0000256" key="11">
    <source>
        <dbReference type="ARBA" id="ARBA00023033"/>
    </source>
</evidence>
<evidence type="ECO:0008006" key="17">
    <source>
        <dbReference type="Google" id="ProtNLM"/>
    </source>
</evidence>
<dbReference type="Pfam" id="PF00067">
    <property type="entry name" value="p450"/>
    <property type="match status" value="1"/>
</dbReference>
<dbReference type="Proteomes" id="UP000298390">
    <property type="component" value="Unassembled WGS sequence"/>
</dbReference>
<keyword evidence="7 13" id="KW-0479">Metal-binding</keyword>
<accession>A0A4Y9XZU2</accession>
<evidence type="ECO:0000256" key="4">
    <source>
        <dbReference type="ARBA" id="ARBA00010617"/>
    </source>
</evidence>
<dbReference type="PANTHER" id="PTHR46300:SF2">
    <property type="entry name" value="CYTOCHROME P450 MONOOXYGENASE ALNH-RELATED"/>
    <property type="match status" value="1"/>
</dbReference>
<evidence type="ECO:0000256" key="5">
    <source>
        <dbReference type="ARBA" id="ARBA00022617"/>
    </source>
</evidence>
<keyword evidence="10 13" id="KW-0408">Iron</keyword>
<comment type="pathway">
    <text evidence="3">Secondary metabolite biosynthesis.</text>
</comment>
<evidence type="ECO:0000256" key="14">
    <source>
        <dbReference type="RuleBase" id="RU000461"/>
    </source>
</evidence>
<organism evidence="15 16">
    <name type="scientific">Rhodofomes roseus</name>
    <dbReference type="NCBI Taxonomy" id="34475"/>
    <lineage>
        <taxon>Eukaryota</taxon>
        <taxon>Fungi</taxon>
        <taxon>Dikarya</taxon>
        <taxon>Basidiomycota</taxon>
        <taxon>Agaricomycotina</taxon>
        <taxon>Agaricomycetes</taxon>
        <taxon>Polyporales</taxon>
        <taxon>Rhodofomes</taxon>
    </lineage>
</organism>
<reference evidence="15 16" key="1">
    <citation type="submission" date="2019-01" db="EMBL/GenBank/DDBJ databases">
        <title>Genome sequencing of the rare red list fungi Fomitopsis rosea.</title>
        <authorList>
            <person name="Buettner E."/>
            <person name="Kellner H."/>
        </authorList>
    </citation>
    <scope>NUCLEOTIDE SEQUENCE [LARGE SCALE GENOMIC DNA]</scope>
    <source>
        <strain evidence="15 16">DSM 105464</strain>
    </source>
</reference>
<protein>
    <recommendedName>
        <fullName evidence="17">Cytochrome P450</fullName>
    </recommendedName>
</protein>
<keyword evidence="8" id="KW-1133">Transmembrane helix</keyword>
<sequence>MGSAYGETEDENILRYAETILHTLVTVITTPTAVVLDFLPFSKYMPSWVLSGLFNAGLLKTRPLLVHVMDSAFEDARTAAALGKDKASFVAIATEAQTLKSDTNSDNDIKVAAFTMFIGQSNSRSFSGRSLTSTPPVAGYEALAITLNSFLVQMVTHQDVYAKAQRSIDEVVGKERLPDLSDRNSLPYVDAILKEVYRINPPLPISIPRRLMDDDEYRGYHIPKGTSVIANIWQMGRDSNYYKDPDTFNPERFIAPKPGSLVELDPREYIFSFGRRICPGQRFGDDSMWWTIASIIATFNVKKALDADGKKITPSMTVLPGLTSHIQQFPCSIQPRSQRALELIAESAIHLE</sequence>
<evidence type="ECO:0000256" key="10">
    <source>
        <dbReference type="ARBA" id="ARBA00023004"/>
    </source>
</evidence>
<dbReference type="InterPro" id="IPR050364">
    <property type="entry name" value="Cytochrome_P450_fung"/>
</dbReference>
<dbReference type="GO" id="GO:0005506">
    <property type="term" value="F:iron ion binding"/>
    <property type="evidence" value="ECO:0007669"/>
    <property type="project" value="InterPro"/>
</dbReference>
<evidence type="ECO:0000256" key="6">
    <source>
        <dbReference type="ARBA" id="ARBA00022692"/>
    </source>
</evidence>
<comment type="subcellular location">
    <subcellularLocation>
        <location evidence="2">Membrane</location>
    </subcellularLocation>
</comment>
<name>A0A4Y9XZU2_9APHY</name>
<gene>
    <name evidence="15" type="ORF">EVJ58_g8105</name>
</gene>
<feature type="binding site" description="axial binding residue" evidence="13">
    <location>
        <position position="278"/>
    </location>
    <ligand>
        <name>heme</name>
        <dbReference type="ChEBI" id="CHEBI:30413"/>
    </ligand>
    <ligandPart>
        <name>Fe</name>
        <dbReference type="ChEBI" id="CHEBI:18248"/>
    </ligandPart>
</feature>
<evidence type="ECO:0000256" key="2">
    <source>
        <dbReference type="ARBA" id="ARBA00004370"/>
    </source>
</evidence>
<keyword evidence="6" id="KW-0812">Transmembrane</keyword>
<dbReference type="STRING" id="34475.A0A4Y9XZU2"/>
<evidence type="ECO:0000313" key="16">
    <source>
        <dbReference type="Proteomes" id="UP000298390"/>
    </source>
</evidence>
<evidence type="ECO:0000256" key="12">
    <source>
        <dbReference type="ARBA" id="ARBA00023136"/>
    </source>
</evidence>
<evidence type="ECO:0000256" key="7">
    <source>
        <dbReference type="ARBA" id="ARBA00022723"/>
    </source>
</evidence>